<organism evidence="1 2">
    <name type="scientific">Pocillopora damicornis</name>
    <name type="common">Cauliflower coral</name>
    <name type="synonym">Millepora damicornis</name>
    <dbReference type="NCBI Taxonomy" id="46731"/>
    <lineage>
        <taxon>Eukaryota</taxon>
        <taxon>Metazoa</taxon>
        <taxon>Cnidaria</taxon>
        <taxon>Anthozoa</taxon>
        <taxon>Hexacorallia</taxon>
        <taxon>Scleractinia</taxon>
        <taxon>Astrocoeniina</taxon>
        <taxon>Pocilloporidae</taxon>
        <taxon>Pocillopora</taxon>
    </lineage>
</organism>
<dbReference type="EMBL" id="RCHS01003197">
    <property type="protein sequence ID" value="RMX43450.1"/>
    <property type="molecule type" value="Genomic_DNA"/>
</dbReference>
<keyword evidence="2" id="KW-1185">Reference proteome</keyword>
<name>A0A3M6TPZ7_POCDA</name>
<protein>
    <submittedName>
        <fullName evidence="1">Uncharacterized protein</fullName>
    </submittedName>
</protein>
<evidence type="ECO:0000313" key="2">
    <source>
        <dbReference type="Proteomes" id="UP000275408"/>
    </source>
</evidence>
<dbReference type="Proteomes" id="UP000275408">
    <property type="component" value="Unassembled WGS sequence"/>
</dbReference>
<proteinExistence type="predicted"/>
<reference evidence="1 2" key="1">
    <citation type="journal article" date="2018" name="Sci. Rep.">
        <title>Comparative analysis of the Pocillopora damicornis genome highlights role of immune system in coral evolution.</title>
        <authorList>
            <person name="Cunning R."/>
            <person name="Bay R.A."/>
            <person name="Gillette P."/>
            <person name="Baker A.C."/>
            <person name="Traylor-Knowles N."/>
        </authorList>
    </citation>
    <scope>NUCLEOTIDE SEQUENCE [LARGE SCALE GENOMIC DNA]</scope>
    <source>
        <strain evidence="1">RSMAS</strain>
        <tissue evidence="1">Whole animal</tissue>
    </source>
</reference>
<feature type="non-terminal residue" evidence="1">
    <location>
        <position position="68"/>
    </location>
</feature>
<comment type="caution">
    <text evidence="1">The sequence shown here is derived from an EMBL/GenBank/DDBJ whole genome shotgun (WGS) entry which is preliminary data.</text>
</comment>
<accession>A0A3M6TPZ7</accession>
<sequence length="68" mass="8135">MSHKAPGFWKFNNSLLSDTNYVELLTFKIPMLAKKHEQVNDKGLYWERIKMEIRTFTIAFSKKKAKRE</sequence>
<dbReference type="AlphaFoldDB" id="A0A3M6TPZ7"/>
<gene>
    <name evidence="1" type="ORF">pdam_00001936</name>
</gene>
<evidence type="ECO:0000313" key="1">
    <source>
        <dbReference type="EMBL" id="RMX43450.1"/>
    </source>
</evidence>